<reference evidence="1" key="2">
    <citation type="journal article" date="2022" name="Hortic Res">
        <title>The genome of Dioscorea zingiberensis sheds light on the biosynthesis, origin and evolution of the medicinally important diosgenin saponins.</title>
        <authorList>
            <person name="Li Y."/>
            <person name="Tan C."/>
            <person name="Li Z."/>
            <person name="Guo J."/>
            <person name="Li S."/>
            <person name="Chen X."/>
            <person name="Wang C."/>
            <person name="Dai X."/>
            <person name="Yang H."/>
            <person name="Song W."/>
            <person name="Hou L."/>
            <person name="Xu J."/>
            <person name="Tong Z."/>
            <person name="Xu A."/>
            <person name="Yuan X."/>
            <person name="Wang W."/>
            <person name="Yang Q."/>
            <person name="Chen L."/>
            <person name="Sun Z."/>
            <person name="Wang K."/>
            <person name="Pan B."/>
            <person name="Chen J."/>
            <person name="Bao Y."/>
            <person name="Liu F."/>
            <person name="Qi X."/>
            <person name="Gang D.R."/>
            <person name="Wen J."/>
            <person name="Li J."/>
        </authorList>
    </citation>
    <scope>NUCLEOTIDE SEQUENCE</scope>
    <source>
        <strain evidence="1">Dzin_1.0</strain>
    </source>
</reference>
<dbReference type="Pfam" id="PF11107">
    <property type="entry name" value="FANCF"/>
    <property type="match status" value="1"/>
</dbReference>
<reference evidence="1" key="1">
    <citation type="submission" date="2021-03" db="EMBL/GenBank/DDBJ databases">
        <authorList>
            <person name="Li Z."/>
            <person name="Yang C."/>
        </authorList>
    </citation>
    <scope>NUCLEOTIDE SEQUENCE</scope>
    <source>
        <strain evidence="1">Dzin_1.0</strain>
        <tissue evidence="1">Leaf</tissue>
    </source>
</reference>
<dbReference type="AlphaFoldDB" id="A0A9D5H561"/>
<evidence type="ECO:0000313" key="1">
    <source>
        <dbReference type="EMBL" id="KAJ0963679.1"/>
    </source>
</evidence>
<evidence type="ECO:0000313" key="2">
    <source>
        <dbReference type="Proteomes" id="UP001085076"/>
    </source>
</evidence>
<sequence>MAWPLPGISMDELQARIRGFIDILVLASGYQTSGEAAVWDPENIKRATQWGLFFEEVLGRLHESDDHSSSIEEIDVALLELTKTSLLPQGIASLSSKTLARARDLVLEHLVQRHVLKDEHLLALFRASVEMDVEKLGSERFKAYIATLPSEKDGFGGENSGFISQELLKRQASLACLSSVKQGLDVLSKVVMRNSLEERVPSGLVSPEKIEMLTEQSLWSRWRSKCLSYLLGDRTMRLLSGTNLIFSAPKSQWIRVFEPLKFSGDDNLLEIMEILLLGFISSRWSLMVEHFMSHSCDLLPISQQYSDIHHLLQENHQSLHVSKESMSSQENEILEYLTLLLRPQLHKLWQLPSVIVAAAIPSWSILCRMYLNELEKQFTGTSSIRCCDCIQAGKEHQECEVAERIWCLHIFHIRCSQDGKFTEVLSPTIDGTHAKE</sequence>
<proteinExistence type="predicted"/>
<dbReference type="InterPro" id="IPR035428">
    <property type="entry name" value="FANCF"/>
</dbReference>
<dbReference type="PANTHER" id="PTHR14449:SF2">
    <property type="entry name" value="FANCONI ANEMIA GROUP F PROTEIN"/>
    <property type="match status" value="1"/>
</dbReference>
<dbReference type="OrthoDB" id="1930482at2759"/>
<dbReference type="PANTHER" id="PTHR14449">
    <property type="entry name" value="FANCONI ANEMIA GROUP F PROTEIN FANCF"/>
    <property type="match status" value="1"/>
</dbReference>
<name>A0A9D5H561_9LILI</name>
<dbReference type="GO" id="GO:0036297">
    <property type="term" value="P:interstrand cross-link repair"/>
    <property type="evidence" value="ECO:0007669"/>
    <property type="project" value="InterPro"/>
</dbReference>
<dbReference type="GO" id="GO:0043240">
    <property type="term" value="C:Fanconi anaemia nuclear complex"/>
    <property type="evidence" value="ECO:0007669"/>
    <property type="project" value="InterPro"/>
</dbReference>
<accession>A0A9D5H561</accession>
<comment type="caution">
    <text evidence="1">The sequence shown here is derived from an EMBL/GenBank/DDBJ whole genome shotgun (WGS) entry which is preliminary data.</text>
</comment>
<keyword evidence="2" id="KW-1185">Reference proteome</keyword>
<organism evidence="1 2">
    <name type="scientific">Dioscorea zingiberensis</name>
    <dbReference type="NCBI Taxonomy" id="325984"/>
    <lineage>
        <taxon>Eukaryota</taxon>
        <taxon>Viridiplantae</taxon>
        <taxon>Streptophyta</taxon>
        <taxon>Embryophyta</taxon>
        <taxon>Tracheophyta</taxon>
        <taxon>Spermatophyta</taxon>
        <taxon>Magnoliopsida</taxon>
        <taxon>Liliopsida</taxon>
        <taxon>Dioscoreales</taxon>
        <taxon>Dioscoreaceae</taxon>
        <taxon>Dioscorea</taxon>
    </lineage>
</organism>
<gene>
    <name evidence="1" type="ORF">J5N97_028801</name>
</gene>
<dbReference type="EMBL" id="JAGGNH010000009">
    <property type="protein sequence ID" value="KAJ0963679.1"/>
    <property type="molecule type" value="Genomic_DNA"/>
</dbReference>
<protein>
    <submittedName>
        <fullName evidence="1">Uncharacterized protein</fullName>
    </submittedName>
</protein>
<dbReference type="Proteomes" id="UP001085076">
    <property type="component" value="Miscellaneous, Linkage group lg09"/>
</dbReference>